<evidence type="ECO:0000313" key="2">
    <source>
        <dbReference type="Proteomes" id="UP001258994"/>
    </source>
</evidence>
<gene>
    <name evidence="1" type="ORF">RGQ13_00575</name>
</gene>
<organism evidence="1 2">
    <name type="scientific">Thalassotalea psychrophila</name>
    <dbReference type="NCBI Taxonomy" id="3065647"/>
    <lineage>
        <taxon>Bacteria</taxon>
        <taxon>Pseudomonadati</taxon>
        <taxon>Pseudomonadota</taxon>
        <taxon>Gammaproteobacteria</taxon>
        <taxon>Alteromonadales</taxon>
        <taxon>Colwelliaceae</taxon>
        <taxon>Thalassotalea</taxon>
    </lineage>
</organism>
<dbReference type="Proteomes" id="UP001258994">
    <property type="component" value="Chromosome"/>
</dbReference>
<sequence>MNSIEIKKVSDELKVSFSSRYRELCQDESFTTIAALKGGLAKLLASEVTELIEKDFTLLKPVKHFTLNDIETNKPITIDLYCSAYLFQTKFDINFIVSEGNLLCFYKSEPNLLKDRLTNTFVRIKNNGQSVYAVS</sequence>
<evidence type="ECO:0000313" key="1">
    <source>
        <dbReference type="EMBL" id="WNC72500.1"/>
    </source>
</evidence>
<protein>
    <submittedName>
        <fullName evidence="1">Uncharacterized protein</fullName>
    </submittedName>
</protein>
<keyword evidence="2" id="KW-1185">Reference proteome</keyword>
<proteinExistence type="predicted"/>
<accession>A0ABY9TXK6</accession>
<reference evidence="2" key="1">
    <citation type="submission" date="2023-09" db="EMBL/GenBank/DDBJ databases">
        <authorList>
            <person name="Li S."/>
            <person name="Li X."/>
            <person name="Zhang C."/>
            <person name="Zhao Z."/>
        </authorList>
    </citation>
    <scope>NUCLEOTIDE SEQUENCE [LARGE SCALE GENOMIC DNA]</scope>
    <source>
        <strain evidence="2">SQ149</strain>
    </source>
</reference>
<dbReference type="RefSeq" id="WP_348391617.1">
    <property type="nucleotide sequence ID" value="NZ_CP134145.1"/>
</dbReference>
<dbReference type="EMBL" id="CP134145">
    <property type="protein sequence ID" value="WNC72500.1"/>
    <property type="molecule type" value="Genomic_DNA"/>
</dbReference>
<name>A0ABY9TXK6_9GAMM</name>